<dbReference type="OrthoDB" id="5932973at2759"/>
<evidence type="ECO:0000313" key="2">
    <source>
        <dbReference type="Proteomes" id="UP000054776"/>
    </source>
</evidence>
<gene>
    <name evidence="1" type="ORF">T01_12990</name>
</gene>
<organism evidence="1 2">
    <name type="scientific">Trichinella spiralis</name>
    <name type="common">Trichina worm</name>
    <dbReference type="NCBI Taxonomy" id="6334"/>
    <lineage>
        <taxon>Eukaryota</taxon>
        <taxon>Metazoa</taxon>
        <taxon>Ecdysozoa</taxon>
        <taxon>Nematoda</taxon>
        <taxon>Enoplea</taxon>
        <taxon>Dorylaimia</taxon>
        <taxon>Trichinellida</taxon>
        <taxon>Trichinellidae</taxon>
        <taxon>Trichinella</taxon>
    </lineage>
</organism>
<reference evidence="1 2" key="1">
    <citation type="submission" date="2015-01" db="EMBL/GenBank/DDBJ databases">
        <title>Evolution of Trichinella species and genotypes.</title>
        <authorList>
            <person name="Korhonen P.K."/>
            <person name="Edoardo P."/>
            <person name="Giuseppe L.R."/>
            <person name="Gasser R.B."/>
        </authorList>
    </citation>
    <scope>NUCLEOTIDE SEQUENCE [LARGE SCALE GENOMIC DNA]</scope>
    <source>
        <strain evidence="1">ISS3</strain>
    </source>
</reference>
<name>A0A0V0Z4M4_TRISP</name>
<sequence>MAWKRLLVRIPLKVVLLDCALLHDTGLLSLLNSSCYTAG</sequence>
<dbReference type="Proteomes" id="UP000054776">
    <property type="component" value="Unassembled WGS sequence"/>
</dbReference>
<dbReference type="EMBL" id="JYDH01002762">
    <property type="protein sequence ID" value="KRY07503.1"/>
    <property type="molecule type" value="Genomic_DNA"/>
</dbReference>
<comment type="caution">
    <text evidence="1">The sequence shown here is derived from an EMBL/GenBank/DDBJ whole genome shotgun (WGS) entry which is preliminary data.</text>
</comment>
<accession>A0A0V0Z4M4</accession>
<dbReference type="AlphaFoldDB" id="A0A0V0Z4M4"/>
<proteinExistence type="predicted"/>
<dbReference type="InParanoid" id="A0A0V0Z4M4"/>
<keyword evidence="2" id="KW-1185">Reference proteome</keyword>
<evidence type="ECO:0000313" key="1">
    <source>
        <dbReference type="EMBL" id="KRY07503.1"/>
    </source>
</evidence>
<protein>
    <submittedName>
        <fullName evidence="1">Uncharacterized protein</fullName>
    </submittedName>
</protein>